<evidence type="ECO:0000313" key="4">
    <source>
        <dbReference type="Proteomes" id="UP001597463"/>
    </source>
</evidence>
<feature type="compositionally biased region" description="Low complexity" evidence="1">
    <location>
        <begin position="66"/>
        <end position="88"/>
    </location>
</feature>
<sequence>MNHSVVIDIGQVRVGMYVQLDVGWLVHPFLVNNFKITSQKQIQALKGLGLQSVRYVPSKSDVASLPAGPAQPEVAAPEPAEASAPAPAAEAKRSVDAWRYRIRSCEQRFVQVCSDYELLERTAQPSPAQARVVSEELVDSCLAEIDQAKDVVLHLLSEQIPDAAGSHSVNVSVLSLLLGRTLGMAGQPLRNLGLAALLHDVGKQVHPPAWGIHGMNVHQRAEGSAERVRYEMHVGESVAITERMALPADVSHIIAQHHEWADGTGFPLRLVAADLERSGQILCLVNGYDRLCNPLDTSAALTPHEILALLYSQYREKFLPEVLTAFVRMMGVYPPGSLIELNDGRFGLVTSVNSAYPLKPSIMVHDPGAVDGPLLLLELQASPQLGIRRGLNPSRLPRKVLDALLPRQRICYYFEKGSGVGPAKTL</sequence>
<dbReference type="InterPro" id="IPR037522">
    <property type="entry name" value="HD_GYP_dom"/>
</dbReference>
<proteinExistence type="predicted"/>
<keyword evidence="4" id="KW-1185">Reference proteome</keyword>
<dbReference type="CDD" id="cd00077">
    <property type="entry name" value="HDc"/>
    <property type="match status" value="1"/>
</dbReference>
<dbReference type="SUPFAM" id="SSF109604">
    <property type="entry name" value="HD-domain/PDEase-like"/>
    <property type="match status" value="1"/>
</dbReference>
<dbReference type="Gene3D" id="1.10.3210.10">
    <property type="entry name" value="Hypothetical protein af1432"/>
    <property type="match status" value="1"/>
</dbReference>
<gene>
    <name evidence="3" type="ORF">ACFSW6_07455</name>
</gene>
<evidence type="ECO:0000256" key="1">
    <source>
        <dbReference type="SAM" id="MobiDB-lite"/>
    </source>
</evidence>
<evidence type="ECO:0000313" key="3">
    <source>
        <dbReference type="EMBL" id="MFD2753922.1"/>
    </source>
</evidence>
<dbReference type="InterPro" id="IPR052020">
    <property type="entry name" value="Cyclic_di-GMP/3'3'-cGAMP_PDE"/>
</dbReference>
<dbReference type="Proteomes" id="UP001597463">
    <property type="component" value="Unassembled WGS sequence"/>
</dbReference>
<dbReference type="InterPro" id="IPR006675">
    <property type="entry name" value="HDIG_dom"/>
</dbReference>
<accession>A0ABW5UNE8</accession>
<organism evidence="3 4">
    <name type="scientific">Comamonas terrae</name>
    <dbReference type="NCBI Taxonomy" id="673548"/>
    <lineage>
        <taxon>Bacteria</taxon>
        <taxon>Pseudomonadati</taxon>
        <taxon>Pseudomonadota</taxon>
        <taxon>Betaproteobacteria</taxon>
        <taxon>Burkholderiales</taxon>
        <taxon>Comamonadaceae</taxon>
        <taxon>Comamonas</taxon>
    </lineage>
</organism>
<feature type="region of interest" description="Disordered" evidence="1">
    <location>
        <begin position="64"/>
        <end position="88"/>
    </location>
</feature>
<dbReference type="PANTHER" id="PTHR45228:SF4">
    <property type="entry name" value="LIPOPROTEIN"/>
    <property type="match status" value="1"/>
</dbReference>
<reference evidence="4" key="1">
    <citation type="journal article" date="2019" name="Int. J. Syst. Evol. Microbiol.">
        <title>The Global Catalogue of Microorganisms (GCM) 10K type strain sequencing project: providing services to taxonomists for standard genome sequencing and annotation.</title>
        <authorList>
            <consortium name="The Broad Institute Genomics Platform"/>
            <consortium name="The Broad Institute Genome Sequencing Center for Infectious Disease"/>
            <person name="Wu L."/>
            <person name="Ma J."/>
        </authorList>
    </citation>
    <scope>NUCLEOTIDE SEQUENCE [LARGE SCALE GENOMIC DNA]</scope>
    <source>
        <strain evidence="4">TISTR 1906</strain>
    </source>
</reference>
<name>A0ABW5UNE8_9BURK</name>
<dbReference type="PROSITE" id="PS51832">
    <property type="entry name" value="HD_GYP"/>
    <property type="match status" value="1"/>
</dbReference>
<protein>
    <submittedName>
        <fullName evidence="3">HD-GYP domain-containing protein</fullName>
    </submittedName>
</protein>
<dbReference type="InterPro" id="IPR021812">
    <property type="entry name" value="DUF3391"/>
</dbReference>
<dbReference type="PANTHER" id="PTHR45228">
    <property type="entry name" value="CYCLIC DI-GMP PHOSPHODIESTERASE TM_0186-RELATED"/>
    <property type="match status" value="1"/>
</dbReference>
<feature type="domain" description="HD-GYP" evidence="2">
    <location>
        <begin position="142"/>
        <end position="342"/>
    </location>
</feature>
<dbReference type="EMBL" id="JBHUMV010000003">
    <property type="protein sequence ID" value="MFD2753922.1"/>
    <property type="molecule type" value="Genomic_DNA"/>
</dbReference>
<dbReference type="RefSeq" id="WP_281178754.1">
    <property type="nucleotide sequence ID" value="NZ_JBHUMV010000003.1"/>
</dbReference>
<dbReference type="Pfam" id="PF13487">
    <property type="entry name" value="HD_5"/>
    <property type="match status" value="1"/>
</dbReference>
<evidence type="ECO:0000259" key="2">
    <source>
        <dbReference type="PROSITE" id="PS51832"/>
    </source>
</evidence>
<dbReference type="InterPro" id="IPR003607">
    <property type="entry name" value="HD/PDEase_dom"/>
</dbReference>
<comment type="caution">
    <text evidence="3">The sequence shown here is derived from an EMBL/GenBank/DDBJ whole genome shotgun (WGS) entry which is preliminary data.</text>
</comment>
<dbReference type="NCBIfam" id="TIGR00277">
    <property type="entry name" value="HDIG"/>
    <property type="match status" value="1"/>
</dbReference>
<dbReference type="Pfam" id="PF11871">
    <property type="entry name" value="DUF3391"/>
    <property type="match status" value="1"/>
</dbReference>